<accession>Q1GZJ1</accession>
<evidence type="ECO:0000259" key="1">
    <source>
        <dbReference type="PROSITE" id="PS51724"/>
    </source>
</evidence>
<protein>
    <recommendedName>
        <fullName evidence="1">SPOR domain-containing protein</fullName>
    </recommendedName>
</protein>
<dbReference type="AlphaFoldDB" id="Q1GZJ1"/>
<evidence type="ECO:0000313" key="2">
    <source>
        <dbReference type="EMBL" id="ABE50346.1"/>
    </source>
</evidence>
<organism evidence="2 3">
    <name type="scientific">Methylobacillus flagellatus (strain ATCC 51484 / DSM 6875 / VKM B-1610 / KT)</name>
    <dbReference type="NCBI Taxonomy" id="265072"/>
    <lineage>
        <taxon>Bacteria</taxon>
        <taxon>Pseudomonadati</taxon>
        <taxon>Pseudomonadota</taxon>
        <taxon>Betaproteobacteria</taxon>
        <taxon>Nitrosomonadales</taxon>
        <taxon>Methylophilaceae</taxon>
        <taxon>Methylobacillus</taxon>
    </lineage>
</organism>
<reference evidence="2 3" key="1">
    <citation type="submission" date="2006-03" db="EMBL/GenBank/DDBJ databases">
        <title>Complete sequence of Methylobacillus flagellatus KT.</title>
        <authorList>
            <consortium name="US DOE Joint Genome Institute"/>
            <person name="Copeland A."/>
            <person name="Lucas S."/>
            <person name="Lapidus A."/>
            <person name="Barry K."/>
            <person name="Detter J.C."/>
            <person name="Glavina del Rio T."/>
            <person name="Hammon N."/>
            <person name="Israni S."/>
            <person name="Dalin E."/>
            <person name="Tice H."/>
            <person name="Pitluck S."/>
            <person name="Brettin T."/>
            <person name="Bruce D."/>
            <person name="Han C."/>
            <person name="Tapia R."/>
            <person name="Saunders E."/>
            <person name="Gilna P."/>
            <person name="Schmutz J."/>
            <person name="Larimer F."/>
            <person name="Land M."/>
            <person name="Kyrpides N."/>
            <person name="Anderson I."/>
            <person name="Richardson P."/>
        </authorList>
    </citation>
    <scope>NUCLEOTIDE SEQUENCE [LARGE SCALE GENOMIC DNA]</scope>
    <source>
        <strain evidence="3">KT / ATCC 51484 / DSM 6875</strain>
    </source>
</reference>
<feature type="domain" description="SPOR" evidence="1">
    <location>
        <begin position="101"/>
        <end position="181"/>
    </location>
</feature>
<sequence length="218" mass="24257">MKWVVGGLLLLNLGMWVSVSWFQSPPAAKAHVHEPLDADKIKLLTQDEVEALPKAVESGGTLQNEAYACYEWGSFSAEGLQRAQAILNQHSLIATVQQKTIQEALRYWVYIPPLPSLQAAQSKVEELKALGVDVSFIIQEAPWRHAISLGVFKDERLANKLLEQLQRQGVRSVQKGVRNQEKGRVSLLINDMSAEMATELIKQSANFPGSELKQVICQ</sequence>
<dbReference type="KEGG" id="mfa:Mfla_2079"/>
<name>Q1GZJ1_METFK</name>
<dbReference type="GO" id="GO:0042834">
    <property type="term" value="F:peptidoglycan binding"/>
    <property type="evidence" value="ECO:0007669"/>
    <property type="project" value="InterPro"/>
</dbReference>
<dbReference type="PROSITE" id="PS51724">
    <property type="entry name" value="SPOR"/>
    <property type="match status" value="1"/>
</dbReference>
<dbReference type="eggNOG" id="ENOG503300Q">
    <property type="taxonomic scope" value="Bacteria"/>
</dbReference>
<dbReference type="Gene3D" id="3.30.70.1070">
    <property type="entry name" value="Sporulation related repeat"/>
    <property type="match status" value="1"/>
</dbReference>
<dbReference type="InterPro" id="IPR036680">
    <property type="entry name" value="SPOR-like_sf"/>
</dbReference>
<dbReference type="Proteomes" id="UP000002440">
    <property type="component" value="Chromosome"/>
</dbReference>
<evidence type="ECO:0000313" key="3">
    <source>
        <dbReference type="Proteomes" id="UP000002440"/>
    </source>
</evidence>
<dbReference type="STRING" id="265072.Mfla_2079"/>
<dbReference type="HOGENOM" id="CLU_085053_2_0_4"/>
<dbReference type="InterPro" id="IPR007730">
    <property type="entry name" value="SPOR-like_dom"/>
</dbReference>
<dbReference type="RefSeq" id="WP_011480300.1">
    <property type="nucleotide sequence ID" value="NC_007947.1"/>
</dbReference>
<keyword evidence="3" id="KW-1185">Reference proteome</keyword>
<proteinExistence type="predicted"/>
<dbReference type="EMBL" id="CP000284">
    <property type="protein sequence ID" value="ABE50346.1"/>
    <property type="molecule type" value="Genomic_DNA"/>
</dbReference>
<dbReference type="OrthoDB" id="5298866at2"/>
<gene>
    <name evidence="2" type="ordered locus">Mfla_2079</name>
</gene>